<evidence type="ECO:0008006" key="3">
    <source>
        <dbReference type="Google" id="ProtNLM"/>
    </source>
</evidence>
<proteinExistence type="predicted"/>
<evidence type="ECO:0000313" key="2">
    <source>
        <dbReference type="Proteomes" id="UP000322822"/>
    </source>
</evidence>
<protein>
    <recommendedName>
        <fullName evidence="3">PIN domain-containing protein</fullName>
    </recommendedName>
</protein>
<gene>
    <name evidence="1" type="ORF">FOB72_06105</name>
</gene>
<organism evidence="1 2">
    <name type="scientific">Cupriavidus pauculus</name>
    <dbReference type="NCBI Taxonomy" id="82633"/>
    <lineage>
        <taxon>Bacteria</taxon>
        <taxon>Pseudomonadati</taxon>
        <taxon>Pseudomonadota</taxon>
        <taxon>Betaproteobacteria</taxon>
        <taxon>Burkholderiales</taxon>
        <taxon>Burkholderiaceae</taxon>
        <taxon>Cupriavidus</taxon>
    </lineage>
</organism>
<name>A0A5P2H272_9BURK</name>
<dbReference type="Proteomes" id="UP000322822">
    <property type="component" value="Chromosome 1"/>
</dbReference>
<dbReference type="RefSeq" id="WP_150371719.1">
    <property type="nucleotide sequence ID" value="NZ_CP044065.1"/>
</dbReference>
<evidence type="ECO:0000313" key="1">
    <source>
        <dbReference type="EMBL" id="QET01655.1"/>
    </source>
</evidence>
<reference evidence="1 2" key="1">
    <citation type="submission" date="2019-09" db="EMBL/GenBank/DDBJ databases">
        <title>FDA dAtabase for Regulatory Grade micrObial Sequences (FDA-ARGOS): Supporting development and validation of Infectious Disease Dx tests.</title>
        <authorList>
            <person name="Sciortino C."/>
            <person name="Tallon L."/>
            <person name="Sadzewicz L."/>
            <person name="Vavikolanu K."/>
            <person name="Mehta A."/>
            <person name="Aluvathingal J."/>
            <person name="Nadendla S."/>
            <person name="Nandy P."/>
            <person name="Geyer C."/>
            <person name="Yan Y."/>
            <person name="Sichtig H."/>
        </authorList>
    </citation>
    <scope>NUCLEOTIDE SEQUENCE [LARGE SCALE GENOMIC DNA]</scope>
    <source>
        <strain evidence="1 2">FDAARGOS_664</strain>
    </source>
</reference>
<accession>A0A5P2H272</accession>
<dbReference type="EMBL" id="CP044065">
    <property type="protein sequence ID" value="QET01655.1"/>
    <property type="molecule type" value="Genomic_DNA"/>
</dbReference>
<dbReference type="OrthoDB" id="8561189at2"/>
<sequence length="171" mass="19076">MTKQRVLLDTCVIIEAHRISCWKALCQTFDVETVQCCVDECCAGDPLKPGRVPIQREDLVAGMARVHDVTDIMLATLAIEQDDLPALDDGELHLMAWLHANPTEAVLTVISTSDRAALRAAHVLRLLDRVTSLQELGRGAGVGRKQLEKLEHHFSEDWLGAVRMQLRMNML</sequence>
<dbReference type="AlphaFoldDB" id="A0A5P2H272"/>